<dbReference type="OrthoDB" id="10375034at2759"/>
<dbReference type="EMBL" id="FR823385">
    <property type="protein sequence ID" value="CBZ51031.1"/>
    <property type="molecule type" value="Genomic_DNA"/>
</dbReference>
<evidence type="ECO:0000313" key="4">
    <source>
        <dbReference type="Proteomes" id="UP000007494"/>
    </source>
</evidence>
<feature type="signal peptide" evidence="1">
    <location>
        <begin position="1"/>
        <end position="24"/>
    </location>
</feature>
<sequence>MKTKTLTVAFAVCAAAVRLGTVIAEQPIPQEQHCCVPHDEDKKLVAAEKEEKDKHEEAEMSGKCHETMRSTYDKPVIFSKALSQERVATAKNLLQHEEANLEKLVAEEVRE</sequence>
<protein>
    <submittedName>
        <fullName evidence="2">Uncharacterized protein</fullName>
    </submittedName>
</protein>
<feature type="chain" id="PRO_5007655119" evidence="1">
    <location>
        <begin position="25"/>
        <end position="111"/>
    </location>
</feature>
<keyword evidence="1" id="KW-0732">Signal</keyword>
<keyword evidence="4" id="KW-1185">Reference proteome</keyword>
<reference evidence="2" key="1">
    <citation type="submission" date="2011-02" db="EMBL/GenBank/DDBJ databases">
        <authorList>
            <person name="Aslett M."/>
        </authorList>
    </citation>
    <scope>NUCLEOTIDE SEQUENCE</scope>
    <source>
        <strain evidence="2">Liverpool</strain>
    </source>
</reference>
<dbReference type="EMBL" id="LN714484">
    <property type="protein sequence ID" value="CEL68336.1"/>
    <property type="molecule type" value="Genomic_DNA"/>
</dbReference>
<dbReference type="RefSeq" id="XP_003881064.1">
    <property type="nucleotide sequence ID" value="XM_003881015.1"/>
</dbReference>
<dbReference type="GeneID" id="13440017"/>
<name>F0VBP7_NEOCL</name>
<dbReference type="AlphaFoldDB" id="F0VBP7"/>
<reference evidence="2" key="2">
    <citation type="submission" date="2011-03" db="EMBL/GenBank/DDBJ databases">
        <title>Comparative genomics and transcriptomics of Neospora caninum and Toxoplasma gondii.</title>
        <authorList>
            <person name="Reid A.J."/>
            <person name="Sohal A."/>
            <person name="Harris D."/>
            <person name="Quail M."/>
            <person name="Sanders M."/>
            <person name="Berriman M."/>
            <person name="Wastling J.M."/>
            <person name="Pain A."/>
        </authorList>
    </citation>
    <scope>NUCLEOTIDE SEQUENCE</scope>
    <source>
        <strain evidence="2">Liverpool</strain>
    </source>
</reference>
<reference evidence="3" key="4">
    <citation type="journal article" date="2015" name="PLoS ONE">
        <title>Comprehensive Evaluation of Toxoplasma gondii VEG and Neospora caninum LIV Genomes with Tachyzoite Stage Transcriptome and Proteome Defines Novel Transcript Features.</title>
        <authorList>
            <person name="Ramaprasad A."/>
            <person name="Mourier T."/>
            <person name="Naeem R."/>
            <person name="Malas T.B."/>
            <person name="Moussa E."/>
            <person name="Panigrahi A."/>
            <person name="Vermont S.J."/>
            <person name="Otto T.D."/>
            <person name="Wastling J."/>
            <person name="Pain A."/>
        </authorList>
    </citation>
    <scope>NUCLEOTIDE SEQUENCE</scope>
    <source>
        <strain evidence="3">Liverpool</strain>
    </source>
</reference>
<evidence type="ECO:0000313" key="3">
    <source>
        <dbReference type="EMBL" id="CEL68336.1"/>
    </source>
</evidence>
<organism evidence="2 4">
    <name type="scientific">Neospora caninum (strain Liverpool)</name>
    <dbReference type="NCBI Taxonomy" id="572307"/>
    <lineage>
        <taxon>Eukaryota</taxon>
        <taxon>Sar</taxon>
        <taxon>Alveolata</taxon>
        <taxon>Apicomplexa</taxon>
        <taxon>Conoidasida</taxon>
        <taxon>Coccidia</taxon>
        <taxon>Eucoccidiorida</taxon>
        <taxon>Eimeriorina</taxon>
        <taxon>Sarcocystidae</taxon>
        <taxon>Neospora</taxon>
    </lineage>
</organism>
<gene>
    <name evidence="3" type="ORF">BN1204_041060</name>
    <name evidence="2" type="ORF">NCLIV_041060</name>
</gene>
<evidence type="ECO:0000256" key="1">
    <source>
        <dbReference type="SAM" id="SignalP"/>
    </source>
</evidence>
<accession>F0VBP7</accession>
<dbReference type="VEuPathDB" id="ToxoDB:NCLIV_041060"/>
<dbReference type="InParanoid" id="F0VBP7"/>
<dbReference type="eggNOG" id="ENOG502TM9C">
    <property type="taxonomic scope" value="Eukaryota"/>
</dbReference>
<evidence type="ECO:0000313" key="2">
    <source>
        <dbReference type="EMBL" id="CBZ51031.1"/>
    </source>
</evidence>
<dbReference type="Proteomes" id="UP000007494">
    <property type="component" value="Chromosome IX"/>
</dbReference>
<reference evidence="4" key="3">
    <citation type="journal article" date="2012" name="PLoS Pathog.">
        <title>Comparative genomics of the apicomplexan parasites Toxoplasma gondii and Neospora caninum: Coccidia differing in host range and transmission strategy.</title>
        <authorList>
            <person name="Reid A.J."/>
            <person name="Vermont S.J."/>
            <person name="Cotton J.A."/>
            <person name="Harris D."/>
            <person name="Hill-Cawthorne G.A."/>
            <person name="Konen-Waisman S."/>
            <person name="Latham S.M."/>
            <person name="Mourier T."/>
            <person name="Norton R."/>
            <person name="Quail M.A."/>
            <person name="Sanders M."/>
            <person name="Shanmugam D."/>
            <person name="Sohal A."/>
            <person name="Wasmuth J.D."/>
            <person name="Brunk B."/>
            <person name="Grigg M.E."/>
            <person name="Howard J.C."/>
            <person name="Parkinson J."/>
            <person name="Roos D.S."/>
            <person name="Trees A.J."/>
            <person name="Berriman M."/>
            <person name="Pain A."/>
            <person name="Wastling J.M."/>
        </authorList>
    </citation>
    <scope>NUCLEOTIDE SEQUENCE [LARGE SCALE GENOMIC DNA]</scope>
    <source>
        <strain evidence="4">Liverpool</strain>
    </source>
</reference>
<proteinExistence type="predicted"/>